<dbReference type="Gene3D" id="1.20.1070.10">
    <property type="entry name" value="Rhodopsin 7-helix transmembrane proteins"/>
    <property type="match status" value="1"/>
</dbReference>
<evidence type="ECO:0000256" key="6">
    <source>
        <dbReference type="SAM" id="SignalP"/>
    </source>
</evidence>
<dbReference type="GO" id="GO:0016020">
    <property type="term" value="C:membrane"/>
    <property type="evidence" value="ECO:0007669"/>
    <property type="project" value="UniProtKB-SubCell"/>
</dbReference>
<evidence type="ECO:0000256" key="2">
    <source>
        <dbReference type="ARBA" id="ARBA00022692"/>
    </source>
</evidence>
<evidence type="ECO:0000313" key="8">
    <source>
        <dbReference type="EMBL" id="KAK9745005.1"/>
    </source>
</evidence>
<feature type="transmembrane region" description="Helical" evidence="5">
    <location>
        <begin position="968"/>
        <end position="984"/>
    </location>
</feature>
<feature type="chain" id="PRO_5043441431" evidence="6">
    <location>
        <begin position="28"/>
        <end position="1197"/>
    </location>
</feature>
<dbReference type="GO" id="GO:0004930">
    <property type="term" value="F:G protein-coupled receptor activity"/>
    <property type="evidence" value="ECO:0007669"/>
    <property type="project" value="InterPro"/>
</dbReference>
<feature type="transmembrane region" description="Helical" evidence="5">
    <location>
        <begin position="1120"/>
        <end position="1142"/>
    </location>
</feature>
<dbReference type="EMBL" id="JASPKY010000053">
    <property type="protein sequence ID" value="KAK9745005.1"/>
    <property type="molecule type" value="Genomic_DNA"/>
</dbReference>
<evidence type="ECO:0000259" key="7">
    <source>
        <dbReference type="PROSITE" id="PS50261"/>
    </source>
</evidence>
<keyword evidence="9" id="KW-1185">Reference proteome</keyword>
<protein>
    <submittedName>
        <fullName evidence="8">7 transmembrane receptor (Secretin family)</fullName>
    </submittedName>
</protein>
<dbReference type="AlphaFoldDB" id="A0AAW1MF92"/>
<evidence type="ECO:0000256" key="1">
    <source>
        <dbReference type="ARBA" id="ARBA00004141"/>
    </source>
</evidence>
<dbReference type="GO" id="GO:0007166">
    <property type="term" value="P:cell surface receptor signaling pathway"/>
    <property type="evidence" value="ECO:0007669"/>
    <property type="project" value="InterPro"/>
</dbReference>
<dbReference type="PROSITE" id="PS50261">
    <property type="entry name" value="G_PROTEIN_RECEP_F2_4"/>
    <property type="match status" value="1"/>
</dbReference>
<proteinExistence type="predicted"/>
<feature type="transmembrane region" description="Helical" evidence="5">
    <location>
        <begin position="1154"/>
        <end position="1176"/>
    </location>
</feature>
<feature type="transmembrane region" description="Helical" evidence="5">
    <location>
        <begin position="930"/>
        <end position="956"/>
    </location>
</feature>
<dbReference type="Proteomes" id="UP001458880">
    <property type="component" value="Unassembled WGS sequence"/>
</dbReference>
<comment type="caution">
    <text evidence="8">The sequence shown here is derived from an EMBL/GenBank/DDBJ whole genome shotgun (WGS) entry which is preliminary data.</text>
</comment>
<dbReference type="InterPro" id="IPR000832">
    <property type="entry name" value="GPCR_2_secretin-like"/>
</dbReference>
<comment type="subcellular location">
    <subcellularLocation>
        <location evidence="1">Membrane</location>
        <topology evidence="1">Multi-pass membrane protein</topology>
    </subcellularLocation>
</comment>
<name>A0AAW1MF92_POPJA</name>
<reference evidence="8 9" key="1">
    <citation type="journal article" date="2024" name="BMC Genomics">
        <title>De novo assembly and annotation of Popillia japonica's genome with initial clues to its potential as an invasive pest.</title>
        <authorList>
            <person name="Cucini C."/>
            <person name="Boschi S."/>
            <person name="Funari R."/>
            <person name="Cardaioli E."/>
            <person name="Iannotti N."/>
            <person name="Marturano G."/>
            <person name="Paoli F."/>
            <person name="Bruttini M."/>
            <person name="Carapelli A."/>
            <person name="Frati F."/>
            <person name="Nardi F."/>
        </authorList>
    </citation>
    <scope>NUCLEOTIDE SEQUENCE [LARGE SCALE GENOMIC DNA]</scope>
    <source>
        <strain evidence="8">DMR45628</strain>
    </source>
</reference>
<evidence type="ECO:0000256" key="4">
    <source>
        <dbReference type="ARBA" id="ARBA00023136"/>
    </source>
</evidence>
<evidence type="ECO:0000256" key="3">
    <source>
        <dbReference type="ARBA" id="ARBA00022989"/>
    </source>
</evidence>
<dbReference type="InterPro" id="IPR017981">
    <property type="entry name" value="GPCR_2-like_7TM"/>
</dbReference>
<dbReference type="CDD" id="cd15040">
    <property type="entry name" value="7tmB2_Adhesion"/>
    <property type="match status" value="1"/>
</dbReference>
<evidence type="ECO:0000313" key="9">
    <source>
        <dbReference type="Proteomes" id="UP001458880"/>
    </source>
</evidence>
<feature type="transmembrane region" description="Helical" evidence="5">
    <location>
        <begin position="1081"/>
        <end position="1108"/>
    </location>
</feature>
<keyword evidence="4 5" id="KW-0472">Membrane</keyword>
<organism evidence="8 9">
    <name type="scientific">Popillia japonica</name>
    <name type="common">Japanese beetle</name>
    <dbReference type="NCBI Taxonomy" id="7064"/>
    <lineage>
        <taxon>Eukaryota</taxon>
        <taxon>Metazoa</taxon>
        <taxon>Ecdysozoa</taxon>
        <taxon>Arthropoda</taxon>
        <taxon>Hexapoda</taxon>
        <taxon>Insecta</taxon>
        <taxon>Pterygota</taxon>
        <taxon>Neoptera</taxon>
        <taxon>Endopterygota</taxon>
        <taxon>Coleoptera</taxon>
        <taxon>Polyphaga</taxon>
        <taxon>Scarabaeiformia</taxon>
        <taxon>Scarabaeidae</taxon>
        <taxon>Rutelinae</taxon>
        <taxon>Popillia</taxon>
    </lineage>
</organism>
<sequence length="1197" mass="137622">MQQNFLVIFWFLFAVIVFPHCLVDVSTNNDTICTPVTQEVNNKIIWWGNYSDDEPDWYLSEPLCLDENYTIIVRKCENGIWFPEPSCFAVQRKFSPCPEEFTYQEDVEMCYIVVSNQTFPPTCPFSNVISFNDYGFLVGNEIPGPVWYPARRLKDVGLSYMIMEEPTKYFGNIVTVKYSWKGSFYKDCLISYSSSSFEIVFCNSTYDAVCAYKSLRQLTNTYCSRSIDEGCYYSDYNLTASKCFCMKDATENCDNLAELKKPYQNFILPISRNNCRIGLVLEENFLWSNSKERISYSNWNRRTNFTNKFGVLTVDNYWSLESGNESSCVLCEEATTYESLQMLLTLDIKEKQLTLRIDNPRNIYIPEGSNGIFCFTDACDVNYSTHSYASIVPENYEIVNSTRVKYYFPYSTNCPGHYWCQVFTQPDLDIVETDQILVFDEEIYGNEFATTIIVEYNDTANPTSSTFYEALHDSLEAHLSNKTGTLPFYFRLVSITNVDDSTQTVEYLLHMTSKDFVGVETEYEKFKALISSAIGEMSSVHSMTNFRSVSYCLPETTVSNGYTLQWLLTKINSTITPEEFCLHGDGSPVTRTCAGDFFTGAYWSDVVGHCAEDPLQSSITTQLYELLHTNASLTEKSNSLVILTKNVSEYIAVDIHYIAEIFDKSDKDEVGSIENVTVVIDNLISSQKSTLKQSQAILNSTDRILYNFDILLQKFIIQQNILATRATNSKIVEIITNHLIVFVFDAKQSDLRGLALYNRSNEKEVRRLTSDTSYIDLINEEYLEVAAYIPQSLIEQINETLEEHQPLIVIMTVFLNDYLFNEYTRGGNRGEPYKSVFGILLPTINEEYESSIKIVYNFSGSDADESCAYWRYGYISDFENIKGNWEIQQQPINGRRIRVCDFEHTTHFALLILADISSEELEKYAKHDTILHVITTIESAFSIFGIFCIYLTAILFNKWRQNKGNQILLHYSTVVLLQLTLLFMSNETRTSNRPVALCICIGICLHYIVLSQFCWMLIMAVLHYQRFVLVFEKPKQWILFKSCLFGYGLPAIPVIINLTTLSPSNYIEGNTGMCYPSGDGFTIWLLIPVLVIASINLTFFCVILWNVFHEEMNDIYGHDFVLVLKLRLMGVLFSLLGISWLFGFASEFLSSIAFAYLFTITVSIQGFILFLAFIVLNNSTRGMYLMLYLKNYRYKKW</sequence>
<feature type="transmembrane region" description="Helical" evidence="5">
    <location>
        <begin position="1043"/>
        <end position="1061"/>
    </location>
</feature>
<keyword evidence="6" id="KW-0732">Signal</keyword>
<keyword evidence="8" id="KW-0675">Receptor</keyword>
<gene>
    <name evidence="8" type="ORF">QE152_g7316</name>
</gene>
<keyword evidence="3 5" id="KW-1133">Transmembrane helix</keyword>
<dbReference type="PANTHER" id="PTHR47767:SF1">
    <property type="entry name" value="ADHESION G PROTEIN-COUPLED RECEPTOR G7"/>
    <property type="match status" value="1"/>
</dbReference>
<dbReference type="Pfam" id="PF00002">
    <property type="entry name" value="7tm_2"/>
    <property type="match status" value="1"/>
</dbReference>
<feature type="transmembrane region" description="Helical" evidence="5">
    <location>
        <begin position="996"/>
        <end position="1022"/>
    </location>
</feature>
<feature type="domain" description="G-protein coupled receptors family 2 profile 2" evidence="7">
    <location>
        <begin position="931"/>
        <end position="1177"/>
    </location>
</feature>
<dbReference type="InterPro" id="IPR053066">
    <property type="entry name" value="ADGR_G7"/>
</dbReference>
<dbReference type="PANTHER" id="PTHR47767">
    <property type="entry name" value="ADHESION G PROTEIN-COUPLED RECEPTOR G7"/>
    <property type="match status" value="1"/>
</dbReference>
<feature type="signal peptide" evidence="6">
    <location>
        <begin position="1"/>
        <end position="27"/>
    </location>
</feature>
<keyword evidence="2 5" id="KW-0812">Transmembrane</keyword>
<evidence type="ECO:0000256" key="5">
    <source>
        <dbReference type="SAM" id="Phobius"/>
    </source>
</evidence>
<accession>A0AAW1MF92</accession>